<dbReference type="EMBL" id="FOCM01000004">
    <property type="protein sequence ID" value="SEN54437.1"/>
    <property type="molecule type" value="Genomic_DNA"/>
</dbReference>
<protein>
    <submittedName>
        <fullName evidence="3">Hydroxypyruvate reductase</fullName>
    </submittedName>
</protein>
<sequence length="426" mass="43935">MMTDDDAQDLLRRMLDAAIGAADPARVLASCLPEKPRGRCIVVGGGKSAASMARAVEQAWPDVDLTGIVVTRYGHAVPTDRITVREAAHPVPDAAAEAATLEIMEEAAKAGPDDLVLALISGGGSSLLSLPRPPLTLDDLIAVNRLLLASGLSISEMNKVRRRLSQVKGGGLARAAGKARLVTLAISDVPGDDPEAIASGPTVPDPTAQAGLSYLADKLGPSLPQAAQDMLRTPSPDGEPFESDYRLIATPQASLEAAAEVARDAGVTPVLLGDSLEGEARELGIVMAGIAKAVARHGTPVAPPAVLISGGETTVTVGDTKPGRGGRNTEFLLSLALALNGHPSIAAVAVDTDGIDGTEDAAGAITGPNFPRAAARQGIDTRRMLEMHDSFTVFDQLDCLVVTGPTLTNVNDFRAIVIHGPNNSRL</sequence>
<dbReference type="InterPro" id="IPR025286">
    <property type="entry name" value="MOFRL_assoc_dom"/>
</dbReference>
<evidence type="ECO:0000259" key="1">
    <source>
        <dbReference type="Pfam" id="PF05161"/>
    </source>
</evidence>
<keyword evidence="3" id="KW-0670">Pyruvate</keyword>
<keyword evidence="4" id="KW-1185">Reference proteome</keyword>
<dbReference type="InterPro" id="IPR037035">
    <property type="entry name" value="GK-like_C_sf"/>
</dbReference>
<feature type="domain" description="MOFRL" evidence="1">
    <location>
        <begin position="306"/>
        <end position="412"/>
    </location>
</feature>
<feature type="domain" description="MOFRL-associated" evidence="2">
    <location>
        <begin position="11"/>
        <end position="231"/>
    </location>
</feature>
<dbReference type="Proteomes" id="UP000199372">
    <property type="component" value="Unassembled WGS sequence"/>
</dbReference>
<dbReference type="PANTHER" id="PTHR12227:SF0">
    <property type="entry name" value="GLYCERATE KINASE"/>
    <property type="match status" value="1"/>
</dbReference>
<dbReference type="Gene3D" id="3.40.50.10180">
    <property type="entry name" value="Glycerate kinase, MOFRL-like N-terminal domain"/>
    <property type="match status" value="1"/>
</dbReference>
<dbReference type="RefSeq" id="WP_330220640.1">
    <property type="nucleotide sequence ID" value="NZ_FOCM01000004.1"/>
</dbReference>
<dbReference type="GO" id="GO:0008887">
    <property type="term" value="F:glycerate kinase activity"/>
    <property type="evidence" value="ECO:0007669"/>
    <property type="project" value="InterPro"/>
</dbReference>
<evidence type="ECO:0000313" key="4">
    <source>
        <dbReference type="Proteomes" id="UP000199372"/>
    </source>
</evidence>
<dbReference type="GO" id="GO:0005737">
    <property type="term" value="C:cytoplasm"/>
    <property type="evidence" value="ECO:0007669"/>
    <property type="project" value="TreeGrafter"/>
</dbReference>
<evidence type="ECO:0000313" key="3">
    <source>
        <dbReference type="EMBL" id="SEN54437.1"/>
    </source>
</evidence>
<name>A0A1H8HEW6_9RHOB</name>
<dbReference type="Pfam" id="PF05161">
    <property type="entry name" value="MOFRL"/>
    <property type="match status" value="1"/>
</dbReference>
<dbReference type="AlphaFoldDB" id="A0A1H8HEW6"/>
<reference evidence="4" key="1">
    <citation type="submission" date="2016-10" db="EMBL/GenBank/DDBJ databases">
        <authorList>
            <person name="Varghese N."/>
            <person name="Submissions S."/>
        </authorList>
    </citation>
    <scope>NUCLEOTIDE SEQUENCE [LARGE SCALE GENOMIC DNA]</scope>
    <source>
        <strain evidence="4">DSM 26893</strain>
    </source>
</reference>
<dbReference type="Gene3D" id="3.40.1480.10">
    <property type="entry name" value="MOFRL domain"/>
    <property type="match status" value="1"/>
</dbReference>
<dbReference type="Pfam" id="PF13660">
    <property type="entry name" value="DUF4147"/>
    <property type="match status" value="1"/>
</dbReference>
<dbReference type="InterPro" id="IPR038614">
    <property type="entry name" value="GK_N_sf"/>
</dbReference>
<organism evidence="3 4">
    <name type="scientific">Palleronia pelagia</name>
    <dbReference type="NCBI Taxonomy" id="387096"/>
    <lineage>
        <taxon>Bacteria</taxon>
        <taxon>Pseudomonadati</taxon>
        <taxon>Pseudomonadota</taxon>
        <taxon>Alphaproteobacteria</taxon>
        <taxon>Rhodobacterales</taxon>
        <taxon>Roseobacteraceae</taxon>
        <taxon>Palleronia</taxon>
    </lineage>
</organism>
<dbReference type="InterPro" id="IPR007835">
    <property type="entry name" value="MOFRL"/>
</dbReference>
<accession>A0A1H8HEW6</accession>
<evidence type="ECO:0000259" key="2">
    <source>
        <dbReference type="Pfam" id="PF13660"/>
    </source>
</evidence>
<proteinExistence type="predicted"/>
<dbReference type="SUPFAM" id="SSF82544">
    <property type="entry name" value="GckA/TtuD-like"/>
    <property type="match status" value="1"/>
</dbReference>
<dbReference type="InterPro" id="IPR039760">
    <property type="entry name" value="MOFRL_protein"/>
</dbReference>
<dbReference type="PANTHER" id="PTHR12227">
    <property type="entry name" value="GLYCERATE KINASE"/>
    <property type="match status" value="1"/>
</dbReference>
<gene>
    <name evidence="3" type="ORF">SAMN04488011_104406</name>
</gene>